<name>A0AAV8X024_9CUCU</name>
<organism evidence="1 2">
    <name type="scientific">Aromia moschata</name>
    <dbReference type="NCBI Taxonomy" id="1265417"/>
    <lineage>
        <taxon>Eukaryota</taxon>
        <taxon>Metazoa</taxon>
        <taxon>Ecdysozoa</taxon>
        <taxon>Arthropoda</taxon>
        <taxon>Hexapoda</taxon>
        <taxon>Insecta</taxon>
        <taxon>Pterygota</taxon>
        <taxon>Neoptera</taxon>
        <taxon>Endopterygota</taxon>
        <taxon>Coleoptera</taxon>
        <taxon>Polyphaga</taxon>
        <taxon>Cucujiformia</taxon>
        <taxon>Chrysomeloidea</taxon>
        <taxon>Cerambycidae</taxon>
        <taxon>Cerambycinae</taxon>
        <taxon>Callichromatini</taxon>
        <taxon>Aromia</taxon>
    </lineage>
</organism>
<protein>
    <submittedName>
        <fullName evidence="1">Uncharacterized protein</fullName>
    </submittedName>
</protein>
<evidence type="ECO:0000313" key="1">
    <source>
        <dbReference type="EMBL" id="KAJ8932245.1"/>
    </source>
</evidence>
<reference evidence="1" key="1">
    <citation type="journal article" date="2023" name="Insect Mol. Biol.">
        <title>Genome sequencing provides insights into the evolution of gene families encoding plant cell wall-degrading enzymes in longhorned beetles.</title>
        <authorList>
            <person name="Shin N.R."/>
            <person name="Okamura Y."/>
            <person name="Kirsch R."/>
            <person name="Pauchet Y."/>
        </authorList>
    </citation>
    <scope>NUCLEOTIDE SEQUENCE</scope>
    <source>
        <strain evidence="1">AMC_N1</strain>
    </source>
</reference>
<evidence type="ECO:0000313" key="2">
    <source>
        <dbReference type="Proteomes" id="UP001162162"/>
    </source>
</evidence>
<comment type="caution">
    <text evidence="1">The sequence shown here is derived from an EMBL/GenBank/DDBJ whole genome shotgun (WGS) entry which is preliminary data.</text>
</comment>
<gene>
    <name evidence="1" type="ORF">NQ318_023152</name>
</gene>
<dbReference type="EMBL" id="JAPWTK010001523">
    <property type="protein sequence ID" value="KAJ8932245.1"/>
    <property type="molecule type" value="Genomic_DNA"/>
</dbReference>
<sequence>MEILIVASVSRTNIDLDYSDREYPPPPFSRMLNTMPVPTTNGTEIFDWLKSTVAENSSVNPGNNNDGRALNDIYPIALLCPNKKQKSPLFTNPITCLEHECLKVVASGSHSFLIVVVGEVRPHEVTLGALPLNPRHSHSNTHVLIELPSLLGGTRNPMTEVQQLAQIATSGTTARCHCPTNFHRADMVTHPTRNPIERYCTPIIEKFFNRKEYSVMNGEVTTQIIPTISVINLSINLKLNALVAFISDPLSDQLFVPNNTVFSPRRWILDDEPIGWVMSCVLREPFQMDHLRLASWRQLDAVDQRLGLIKCNLPYFGFVVSRGFFSCFKFQGSNECITDRGVSPKSQACCISVSTSPSIKVWMPICSRNSLGA</sequence>
<keyword evidence="2" id="KW-1185">Reference proteome</keyword>
<dbReference type="AlphaFoldDB" id="A0AAV8X024"/>
<proteinExistence type="predicted"/>
<dbReference type="Proteomes" id="UP001162162">
    <property type="component" value="Unassembled WGS sequence"/>
</dbReference>
<accession>A0AAV8X024</accession>